<sequence>MIKCSGIVFIDLSNTLRGSSMIKRSGRVFSDLSNTLSCKRVKTKLFGDRCSGIESGDRYQNH</sequence>
<comment type="caution">
    <text evidence="1">The sequence shown here is derived from an EMBL/GenBank/DDBJ whole genome shotgun (WGS) entry which is preliminary data.</text>
</comment>
<organism evidence="1 2">
    <name type="scientific">Paramuricea clavata</name>
    <name type="common">Red gorgonian</name>
    <name type="synonym">Violescent sea-whip</name>
    <dbReference type="NCBI Taxonomy" id="317549"/>
    <lineage>
        <taxon>Eukaryota</taxon>
        <taxon>Metazoa</taxon>
        <taxon>Cnidaria</taxon>
        <taxon>Anthozoa</taxon>
        <taxon>Octocorallia</taxon>
        <taxon>Malacalcyonacea</taxon>
        <taxon>Plexauridae</taxon>
        <taxon>Paramuricea</taxon>
    </lineage>
</organism>
<feature type="non-terminal residue" evidence="1">
    <location>
        <position position="62"/>
    </location>
</feature>
<gene>
    <name evidence="1" type="ORF">PACLA_8A051879</name>
</gene>
<proteinExistence type="predicted"/>
<keyword evidence="2" id="KW-1185">Reference proteome</keyword>
<reference evidence="1" key="1">
    <citation type="submission" date="2020-04" db="EMBL/GenBank/DDBJ databases">
        <authorList>
            <person name="Alioto T."/>
            <person name="Alioto T."/>
            <person name="Gomez Garrido J."/>
        </authorList>
    </citation>
    <scope>NUCLEOTIDE SEQUENCE</scope>
    <source>
        <strain evidence="1">A484AB</strain>
    </source>
</reference>
<accession>A0A7D9DS33</accession>
<evidence type="ECO:0000313" key="1">
    <source>
        <dbReference type="EMBL" id="CAB3991944.1"/>
    </source>
</evidence>
<dbReference type="AlphaFoldDB" id="A0A7D9DS33"/>
<evidence type="ECO:0000313" key="2">
    <source>
        <dbReference type="Proteomes" id="UP001152795"/>
    </source>
</evidence>
<protein>
    <submittedName>
        <fullName evidence="1">Uncharacterized protein</fullName>
    </submittedName>
</protein>
<name>A0A7D9DS33_PARCT</name>
<dbReference type="Proteomes" id="UP001152795">
    <property type="component" value="Unassembled WGS sequence"/>
</dbReference>
<dbReference type="EMBL" id="CACRXK020001947">
    <property type="protein sequence ID" value="CAB3991944.1"/>
    <property type="molecule type" value="Genomic_DNA"/>
</dbReference>